<feature type="transmembrane region" description="Helical" evidence="6">
    <location>
        <begin position="301"/>
        <end position="323"/>
    </location>
</feature>
<accession>A0A0R3VU27</accession>
<evidence type="ECO:0000256" key="4">
    <source>
        <dbReference type="ARBA" id="ARBA00022989"/>
    </source>
</evidence>
<feature type="domain" description="Endoplasmic reticulum vesicle transporter N-terminal" evidence="8">
    <location>
        <begin position="23"/>
        <end position="109"/>
    </location>
</feature>
<dbReference type="AlphaFoldDB" id="A0A0R3VU27"/>
<evidence type="ECO:0000259" key="8">
    <source>
        <dbReference type="Pfam" id="PF13850"/>
    </source>
</evidence>
<gene>
    <name evidence="9" type="ORF">TASK_LOCUS787</name>
</gene>
<name>A0A0R3VU27_TAEAS</name>
<dbReference type="Pfam" id="PF07970">
    <property type="entry name" value="COPIIcoated_ERV"/>
    <property type="match status" value="1"/>
</dbReference>
<dbReference type="Pfam" id="PF13850">
    <property type="entry name" value="ERGIC_N"/>
    <property type="match status" value="1"/>
</dbReference>
<keyword evidence="10" id="KW-1185">Reference proteome</keyword>
<proteinExistence type="inferred from homology"/>
<dbReference type="InterPro" id="IPR012936">
    <property type="entry name" value="Erv_C"/>
</dbReference>
<dbReference type="InterPro" id="IPR039542">
    <property type="entry name" value="Erv_N"/>
</dbReference>
<comment type="subcellular location">
    <subcellularLocation>
        <location evidence="1">Endoplasmic reticulum-Golgi intermediate compartment membrane</location>
        <topology evidence="1">Multi-pass membrane protein</topology>
    </subcellularLocation>
</comment>
<reference evidence="11" key="1">
    <citation type="submission" date="2017-02" db="UniProtKB">
        <authorList>
            <consortium name="WormBaseParasite"/>
        </authorList>
    </citation>
    <scope>IDENTIFICATION</scope>
</reference>
<evidence type="ECO:0000313" key="9">
    <source>
        <dbReference type="EMBL" id="VDK21791.1"/>
    </source>
</evidence>
<dbReference type="GO" id="GO:0005783">
    <property type="term" value="C:endoplasmic reticulum"/>
    <property type="evidence" value="ECO:0007669"/>
    <property type="project" value="TreeGrafter"/>
</dbReference>
<comment type="similarity">
    <text evidence="2">Belongs to the ERGIC family.</text>
</comment>
<evidence type="ECO:0000256" key="2">
    <source>
        <dbReference type="ARBA" id="ARBA00005648"/>
    </source>
</evidence>
<reference evidence="9 10" key="2">
    <citation type="submission" date="2018-11" db="EMBL/GenBank/DDBJ databases">
        <authorList>
            <consortium name="Pathogen Informatics"/>
        </authorList>
    </citation>
    <scope>NUCLEOTIDE SEQUENCE [LARGE SCALE GENOMIC DNA]</scope>
</reference>
<dbReference type="PANTHER" id="PTHR10984:SF30">
    <property type="entry name" value="ENDOPLASMIC RETICULUM-GOLGI INTERMEDIATE COMPARTMENT PROTEIN 2"/>
    <property type="match status" value="1"/>
</dbReference>
<feature type="domain" description="Endoplasmic reticulum vesicle transporter C-terminal" evidence="7">
    <location>
        <begin position="225"/>
        <end position="318"/>
    </location>
</feature>
<dbReference type="GO" id="GO:0030134">
    <property type="term" value="C:COPII-coated ER to Golgi transport vesicle"/>
    <property type="evidence" value="ECO:0007669"/>
    <property type="project" value="TreeGrafter"/>
</dbReference>
<keyword evidence="3 6" id="KW-0812">Transmembrane</keyword>
<evidence type="ECO:0000313" key="10">
    <source>
        <dbReference type="Proteomes" id="UP000282613"/>
    </source>
</evidence>
<dbReference type="GO" id="GO:0033116">
    <property type="term" value="C:endoplasmic reticulum-Golgi intermediate compartment membrane"/>
    <property type="evidence" value="ECO:0007669"/>
    <property type="project" value="UniProtKB-SubCell"/>
</dbReference>
<sequence>MEVRRRTPYTYDHVDEGTFVDRIKKVDTFEKLPRECVNCTSSGGGASILTFGVIIILIFAELSQFKNPDVAFNYSVDSSIEGDLPINIDMTIAMKCSDVSMDVLDLNGNLISSSSHVKAINCKFELPSQRSKRFKLKQESMNHLRQQYHSLHQYFWLSHTDSEEFNLSPMHHFRETEVLEAKADACRFVGTFKARKSPGNLHITTGKALGLNSNVHIHIAPLDPNSTALMYQYFIEVVPTTFRTRMEEIDTYQYAVTEQSRSINHNNQSHGVPGVFFRYDVFPVRVEVDVSGGNSASVVRLLVRLSAIIGGVFATGSLLCLLLRASVSFCLAVKDRLMPVTVTSGLSASAPLIPDSDE</sequence>
<keyword evidence="4 6" id="KW-1133">Transmembrane helix</keyword>
<dbReference type="EMBL" id="UYRS01000122">
    <property type="protein sequence ID" value="VDK21791.1"/>
    <property type="molecule type" value="Genomic_DNA"/>
</dbReference>
<evidence type="ECO:0000256" key="1">
    <source>
        <dbReference type="ARBA" id="ARBA00004457"/>
    </source>
</evidence>
<keyword evidence="5 6" id="KW-0472">Membrane</keyword>
<dbReference type="InterPro" id="IPR045888">
    <property type="entry name" value="Erv"/>
</dbReference>
<evidence type="ECO:0000256" key="5">
    <source>
        <dbReference type="ARBA" id="ARBA00023136"/>
    </source>
</evidence>
<dbReference type="Proteomes" id="UP000282613">
    <property type="component" value="Unassembled WGS sequence"/>
</dbReference>
<dbReference type="WBParaSite" id="TASK_0000078601-mRNA-1">
    <property type="protein sequence ID" value="TASK_0000078601-mRNA-1"/>
    <property type="gene ID" value="TASK_0000078601"/>
</dbReference>
<protein>
    <submittedName>
        <fullName evidence="11">Endoplasmic reticulum-Golgi intermediate compartment protein 2</fullName>
    </submittedName>
</protein>
<dbReference type="STRING" id="60517.A0A0R3VU27"/>
<dbReference type="PANTHER" id="PTHR10984">
    <property type="entry name" value="ENDOPLASMIC RETICULUM-GOLGI INTERMEDIATE COMPARTMENT PROTEIN"/>
    <property type="match status" value="1"/>
</dbReference>
<dbReference type="OrthoDB" id="5541786at2759"/>
<organism evidence="11">
    <name type="scientific">Taenia asiatica</name>
    <name type="common">Asian tapeworm</name>
    <dbReference type="NCBI Taxonomy" id="60517"/>
    <lineage>
        <taxon>Eukaryota</taxon>
        <taxon>Metazoa</taxon>
        <taxon>Spiralia</taxon>
        <taxon>Lophotrochozoa</taxon>
        <taxon>Platyhelminthes</taxon>
        <taxon>Cestoda</taxon>
        <taxon>Eucestoda</taxon>
        <taxon>Cyclophyllidea</taxon>
        <taxon>Taeniidae</taxon>
        <taxon>Taenia</taxon>
    </lineage>
</organism>
<evidence type="ECO:0000259" key="7">
    <source>
        <dbReference type="Pfam" id="PF07970"/>
    </source>
</evidence>
<dbReference type="GO" id="GO:0006888">
    <property type="term" value="P:endoplasmic reticulum to Golgi vesicle-mediated transport"/>
    <property type="evidence" value="ECO:0007669"/>
    <property type="project" value="TreeGrafter"/>
</dbReference>
<dbReference type="GO" id="GO:0006890">
    <property type="term" value="P:retrograde vesicle-mediated transport, Golgi to endoplasmic reticulum"/>
    <property type="evidence" value="ECO:0007669"/>
    <property type="project" value="TreeGrafter"/>
</dbReference>
<evidence type="ECO:0000256" key="3">
    <source>
        <dbReference type="ARBA" id="ARBA00022692"/>
    </source>
</evidence>
<evidence type="ECO:0000256" key="6">
    <source>
        <dbReference type="SAM" id="Phobius"/>
    </source>
</evidence>
<evidence type="ECO:0000313" key="11">
    <source>
        <dbReference type="WBParaSite" id="TASK_0000078601-mRNA-1"/>
    </source>
</evidence>